<dbReference type="OrthoDB" id="20681at2759"/>
<evidence type="ECO:0000313" key="2">
    <source>
        <dbReference type="EMBL" id="KAJ5103307.1"/>
    </source>
</evidence>
<dbReference type="RefSeq" id="XP_056476687.1">
    <property type="nucleotide sequence ID" value="XM_056616330.1"/>
</dbReference>
<reference evidence="2" key="2">
    <citation type="journal article" date="2023" name="IMA Fungus">
        <title>Comparative genomic study of the Penicillium genus elucidates a diverse pangenome and 15 lateral gene transfer events.</title>
        <authorList>
            <person name="Petersen C."/>
            <person name="Sorensen T."/>
            <person name="Nielsen M.R."/>
            <person name="Sondergaard T.E."/>
            <person name="Sorensen J.L."/>
            <person name="Fitzpatrick D.A."/>
            <person name="Frisvad J.C."/>
            <person name="Nielsen K.L."/>
        </authorList>
    </citation>
    <scope>NUCLEOTIDE SEQUENCE</scope>
    <source>
        <strain evidence="2">IBT 30761</strain>
    </source>
</reference>
<dbReference type="InterPro" id="IPR036748">
    <property type="entry name" value="MTH938-like_sf"/>
</dbReference>
<keyword evidence="3" id="KW-1185">Reference proteome</keyword>
<protein>
    <recommendedName>
        <fullName evidence="4">NADH dehydrogenase [ubiquinone] 1 alpha subcomplex assembly factor 3</fullName>
    </recommendedName>
</protein>
<dbReference type="InterPro" id="IPR007523">
    <property type="entry name" value="NDUFAF3/AAMDC"/>
</dbReference>
<dbReference type="PANTHER" id="PTHR21192">
    <property type="entry name" value="NUCLEAR PROTEIN E3-3"/>
    <property type="match status" value="1"/>
</dbReference>
<dbReference type="GO" id="GO:0005743">
    <property type="term" value="C:mitochondrial inner membrane"/>
    <property type="evidence" value="ECO:0007669"/>
    <property type="project" value="TreeGrafter"/>
</dbReference>
<reference evidence="2" key="1">
    <citation type="submission" date="2022-11" db="EMBL/GenBank/DDBJ databases">
        <authorList>
            <person name="Petersen C."/>
        </authorList>
    </citation>
    <scope>NUCLEOTIDE SEQUENCE</scope>
    <source>
        <strain evidence="2">IBT 30761</strain>
    </source>
</reference>
<evidence type="ECO:0008006" key="4">
    <source>
        <dbReference type="Google" id="ProtNLM"/>
    </source>
</evidence>
<comment type="caution">
    <text evidence="2">The sequence shown here is derived from an EMBL/GenBank/DDBJ whole genome shotgun (WGS) entry which is preliminary data.</text>
</comment>
<feature type="compositionally biased region" description="Polar residues" evidence="1">
    <location>
        <begin position="50"/>
        <end position="59"/>
    </location>
</feature>
<dbReference type="Gene3D" id="3.40.1230.10">
    <property type="entry name" value="MTH938-like"/>
    <property type="match status" value="1"/>
</dbReference>
<name>A0A9W9KFK3_9EURO</name>
<dbReference type="GeneID" id="81355309"/>
<dbReference type="EMBL" id="JAPQKI010000004">
    <property type="protein sequence ID" value="KAJ5103307.1"/>
    <property type="molecule type" value="Genomic_DNA"/>
</dbReference>
<dbReference type="Proteomes" id="UP001149074">
    <property type="component" value="Unassembled WGS sequence"/>
</dbReference>
<sequence length="246" mass="26344">MHSPSSQLLRALRISLSGVSNSASLRTSTSRFPRASPCLAMGSAFSIRTTHRNNSSYSRPSRLVSRSHTHKPTSTDRGPESDEDTTTDFGALDVLGGAPAPAAAIDATLDTGFDLSNGQRVRNGDALLLVGGEAFLWRPWKAIKGAENDRAAKAAMVNAKGQFEVPEEVWGLLSVVWPRPDIMILGLGQNTMPLSPETKRHINALGIRVEVQDTRNAAGQFNLLATERGVSEVAAAMIPSGWKGRS</sequence>
<dbReference type="SUPFAM" id="SSF64076">
    <property type="entry name" value="MTH938-like"/>
    <property type="match status" value="1"/>
</dbReference>
<proteinExistence type="predicted"/>
<organism evidence="2 3">
    <name type="scientific">Penicillium argentinense</name>
    <dbReference type="NCBI Taxonomy" id="1131581"/>
    <lineage>
        <taxon>Eukaryota</taxon>
        <taxon>Fungi</taxon>
        <taxon>Dikarya</taxon>
        <taxon>Ascomycota</taxon>
        <taxon>Pezizomycotina</taxon>
        <taxon>Eurotiomycetes</taxon>
        <taxon>Eurotiomycetidae</taxon>
        <taxon>Eurotiales</taxon>
        <taxon>Aspergillaceae</taxon>
        <taxon>Penicillium</taxon>
    </lineage>
</organism>
<dbReference type="PANTHER" id="PTHR21192:SF2">
    <property type="entry name" value="NADH DEHYDROGENASE [UBIQUINONE] 1 ALPHA SUBCOMPLEX ASSEMBLY FACTOR 3"/>
    <property type="match status" value="1"/>
</dbReference>
<evidence type="ECO:0000256" key="1">
    <source>
        <dbReference type="SAM" id="MobiDB-lite"/>
    </source>
</evidence>
<gene>
    <name evidence="2" type="ORF">N7532_003836</name>
</gene>
<feature type="region of interest" description="Disordered" evidence="1">
    <location>
        <begin position="50"/>
        <end position="88"/>
    </location>
</feature>
<dbReference type="GO" id="GO:0032981">
    <property type="term" value="P:mitochondrial respiratory chain complex I assembly"/>
    <property type="evidence" value="ECO:0007669"/>
    <property type="project" value="TreeGrafter"/>
</dbReference>
<accession>A0A9W9KFK3</accession>
<dbReference type="AlphaFoldDB" id="A0A9W9KFK3"/>
<dbReference type="Pfam" id="PF04430">
    <property type="entry name" value="DUF498"/>
    <property type="match status" value="1"/>
</dbReference>
<evidence type="ECO:0000313" key="3">
    <source>
        <dbReference type="Proteomes" id="UP001149074"/>
    </source>
</evidence>